<sequence length="66" mass="8133">MTLESFVDCEREDEPRWRIISDSRCLRVKAGLRRRKNEEKRSEKEVWERRGGGEKVEERERSRRKL</sequence>
<protein>
    <submittedName>
        <fullName evidence="2">Uncharacterized protein</fullName>
    </submittedName>
</protein>
<proteinExistence type="predicted"/>
<evidence type="ECO:0000256" key="1">
    <source>
        <dbReference type="SAM" id="MobiDB-lite"/>
    </source>
</evidence>
<gene>
    <name evidence="2" type="ORF">ALC56_12821</name>
</gene>
<feature type="region of interest" description="Disordered" evidence="1">
    <location>
        <begin position="35"/>
        <end position="66"/>
    </location>
</feature>
<dbReference type="Proteomes" id="UP000078541">
    <property type="component" value="Unassembled WGS sequence"/>
</dbReference>
<dbReference type="EMBL" id="KQ981928">
    <property type="protein sequence ID" value="KYN32868.1"/>
    <property type="molecule type" value="Genomic_DNA"/>
</dbReference>
<evidence type="ECO:0000313" key="3">
    <source>
        <dbReference type="Proteomes" id="UP000078541"/>
    </source>
</evidence>
<evidence type="ECO:0000313" key="2">
    <source>
        <dbReference type="EMBL" id="KYN32868.1"/>
    </source>
</evidence>
<feature type="compositionally biased region" description="Basic and acidic residues" evidence="1">
    <location>
        <begin position="36"/>
        <end position="66"/>
    </location>
</feature>
<dbReference type="AlphaFoldDB" id="A0A195EXB5"/>
<reference evidence="2 3" key="1">
    <citation type="submission" date="2016-03" db="EMBL/GenBank/DDBJ databases">
        <title>Trachymyrmex septentrionalis WGS genome.</title>
        <authorList>
            <person name="Nygaard S."/>
            <person name="Hu H."/>
            <person name="Boomsma J."/>
            <person name="Zhang G."/>
        </authorList>
    </citation>
    <scope>NUCLEOTIDE SEQUENCE [LARGE SCALE GENOMIC DNA]</scope>
    <source>
        <strain evidence="2">Tsep2-gDNA-1</strain>
        <tissue evidence="2">Whole body</tissue>
    </source>
</reference>
<keyword evidence="3" id="KW-1185">Reference proteome</keyword>
<organism evidence="2 3">
    <name type="scientific">Trachymyrmex septentrionalis</name>
    <dbReference type="NCBI Taxonomy" id="34720"/>
    <lineage>
        <taxon>Eukaryota</taxon>
        <taxon>Metazoa</taxon>
        <taxon>Ecdysozoa</taxon>
        <taxon>Arthropoda</taxon>
        <taxon>Hexapoda</taxon>
        <taxon>Insecta</taxon>
        <taxon>Pterygota</taxon>
        <taxon>Neoptera</taxon>
        <taxon>Endopterygota</taxon>
        <taxon>Hymenoptera</taxon>
        <taxon>Apocrita</taxon>
        <taxon>Aculeata</taxon>
        <taxon>Formicoidea</taxon>
        <taxon>Formicidae</taxon>
        <taxon>Myrmicinae</taxon>
        <taxon>Trachymyrmex</taxon>
    </lineage>
</organism>
<accession>A0A195EXB5</accession>
<name>A0A195EXB5_9HYME</name>